<gene>
    <name evidence="1" type="ORF">G9Q97_10060</name>
</gene>
<name>A0ABX0HAE0_9BACT</name>
<dbReference type="RefSeq" id="WP_166146383.1">
    <property type="nucleotide sequence ID" value="NZ_JAANYN010000003.1"/>
</dbReference>
<keyword evidence="2" id="KW-1185">Reference proteome</keyword>
<sequence length="159" mass="18906">MIRMEVSQFFFNKWMLLVGIVLTFHSCVNREDEPPKIEIPVDTYWMYSSNCLRENFEKNFLNQQTLRITDKKGFEVLVSCSVELPEIDFNEFFLSVTRIETMKYPNFRDQGLYLENETELVYKINIDLSDFNSIGIIYCFGVIPIDFSQDEIRVQVIEH</sequence>
<accession>A0ABX0HAE0</accession>
<organism evidence="1 2">
    <name type="scientific">Cyclobacterium plantarum</name>
    <dbReference type="NCBI Taxonomy" id="2716263"/>
    <lineage>
        <taxon>Bacteria</taxon>
        <taxon>Pseudomonadati</taxon>
        <taxon>Bacteroidota</taxon>
        <taxon>Cytophagia</taxon>
        <taxon>Cytophagales</taxon>
        <taxon>Cyclobacteriaceae</taxon>
        <taxon>Cyclobacterium</taxon>
    </lineage>
</organism>
<dbReference type="Proteomes" id="UP000649799">
    <property type="component" value="Unassembled WGS sequence"/>
</dbReference>
<dbReference type="EMBL" id="JAANYN010000003">
    <property type="protein sequence ID" value="NHE57157.1"/>
    <property type="molecule type" value="Genomic_DNA"/>
</dbReference>
<reference evidence="1 2" key="1">
    <citation type="submission" date="2020-03" db="EMBL/GenBank/DDBJ databases">
        <title>Cyclobacterium plantarum sp. nov., a marine bacterium isolated from a coastal-marine wetland.</title>
        <authorList>
            <person name="Sanchez-Porro C."/>
            <person name="Ventosa A."/>
            <person name="Amoozegar M."/>
        </authorList>
    </citation>
    <scope>NUCLEOTIDE SEQUENCE [LARGE SCALE GENOMIC DNA]</scope>
    <source>
        <strain evidence="1 2">GBPx2</strain>
    </source>
</reference>
<evidence type="ECO:0008006" key="3">
    <source>
        <dbReference type="Google" id="ProtNLM"/>
    </source>
</evidence>
<evidence type="ECO:0000313" key="2">
    <source>
        <dbReference type="Proteomes" id="UP000649799"/>
    </source>
</evidence>
<evidence type="ECO:0000313" key="1">
    <source>
        <dbReference type="EMBL" id="NHE57157.1"/>
    </source>
</evidence>
<comment type="caution">
    <text evidence="1">The sequence shown here is derived from an EMBL/GenBank/DDBJ whole genome shotgun (WGS) entry which is preliminary data.</text>
</comment>
<protein>
    <recommendedName>
        <fullName evidence="3">Lipoprotein</fullName>
    </recommendedName>
</protein>
<proteinExistence type="predicted"/>